<feature type="coiled-coil region" evidence="1">
    <location>
        <begin position="200"/>
        <end position="248"/>
    </location>
</feature>
<dbReference type="KEGG" id="aju:106981231"/>
<name>A0A6J1XRT6_ACIJB</name>
<dbReference type="PANTHER" id="PTHR15028:SF6">
    <property type="entry name" value="B-CELL DIFFERENTIATION ANTIGEN CD72"/>
    <property type="match status" value="1"/>
</dbReference>
<keyword evidence="3" id="KW-0812">Transmembrane</keyword>
<feature type="transmembrane region" description="Helical" evidence="3">
    <location>
        <begin position="123"/>
        <end position="148"/>
    </location>
</feature>
<evidence type="ECO:0000313" key="5">
    <source>
        <dbReference type="Proteomes" id="UP001652583"/>
    </source>
</evidence>
<keyword evidence="5" id="KW-1185">Reference proteome</keyword>
<protein>
    <submittedName>
        <fullName evidence="6">B-cell differentiation antigen CD72 isoform X1</fullName>
    </submittedName>
</protein>
<evidence type="ECO:0000256" key="2">
    <source>
        <dbReference type="SAM" id="MobiDB-lite"/>
    </source>
</evidence>
<dbReference type="Pfam" id="PF00059">
    <property type="entry name" value="Lectin_C"/>
    <property type="match status" value="1"/>
</dbReference>
<feature type="compositionally biased region" description="Gly residues" evidence="2">
    <location>
        <begin position="1"/>
        <end position="10"/>
    </location>
</feature>
<keyword evidence="1" id="KW-0175">Coiled coil</keyword>
<dbReference type="InterPro" id="IPR016187">
    <property type="entry name" value="CTDL_fold"/>
</dbReference>
<dbReference type="RefSeq" id="XP_026895183.1">
    <property type="nucleotide sequence ID" value="XM_027039382.2"/>
</dbReference>
<keyword evidence="3" id="KW-1133">Transmembrane helix</keyword>
<dbReference type="InterPro" id="IPR001304">
    <property type="entry name" value="C-type_lectin-like"/>
</dbReference>
<dbReference type="Proteomes" id="UP001652583">
    <property type="component" value="Chromosome D4"/>
</dbReference>
<feature type="compositionally biased region" description="Basic residues" evidence="2">
    <location>
        <begin position="13"/>
        <end position="22"/>
    </location>
</feature>
<dbReference type="InterPro" id="IPR016186">
    <property type="entry name" value="C-type_lectin-like/link_sf"/>
</dbReference>
<dbReference type="Gene3D" id="3.10.100.10">
    <property type="entry name" value="Mannose-Binding Protein A, subunit A"/>
    <property type="match status" value="1"/>
</dbReference>
<feature type="region of interest" description="Disordered" evidence="2">
    <location>
        <begin position="1"/>
        <end position="105"/>
    </location>
</feature>
<dbReference type="GeneID" id="106981231"/>
<evidence type="ECO:0000256" key="3">
    <source>
        <dbReference type="SAM" id="Phobius"/>
    </source>
</evidence>
<dbReference type="PANTHER" id="PTHR15028">
    <property type="entry name" value="CD72-RELATED"/>
    <property type="match status" value="1"/>
</dbReference>
<dbReference type="CTD" id="971"/>
<sequence length="392" mass="43867">MGGWGWGGEGCGKHKGRPRRERRGSPGRGYSKTQERHKNPGGRGRTPENAKRVPEYSSVSLKASRRDGEGEGGKKGISRGFPSSDWSSHRSAGLQAEQPTASWSSVASPAAGRILTGRAACTLYLFLGLLLACLLLGVAAICLGVRYLQVSQQLQQMNSVLEATNSSLRQQLHLKITQLGKREEDLQGSKRELALSQEALQEEQRVHQATQEQLQACQSDREKTKEALQSEEVQRRNLEQRLSRMKDTMKPLFTCPLSDTCCPSGWILSEKSCFYISLTARTWDESQNHCKSLSSDLATFNDIYYSGNYLNNARKMLTEVNPPGSFWAISNYIKMWQQADSKKSSGYYGRSSRCYKVQTSWPKWQQEDCTSHLPCICEMAAFGNPDKDYSLP</sequence>
<organism evidence="5 6">
    <name type="scientific">Acinonyx jubatus</name>
    <name type="common">Cheetah</name>
    <dbReference type="NCBI Taxonomy" id="32536"/>
    <lineage>
        <taxon>Eukaryota</taxon>
        <taxon>Metazoa</taxon>
        <taxon>Chordata</taxon>
        <taxon>Craniata</taxon>
        <taxon>Vertebrata</taxon>
        <taxon>Euteleostomi</taxon>
        <taxon>Mammalia</taxon>
        <taxon>Eutheria</taxon>
        <taxon>Laurasiatheria</taxon>
        <taxon>Carnivora</taxon>
        <taxon>Feliformia</taxon>
        <taxon>Felidae</taxon>
        <taxon>Felinae</taxon>
        <taxon>Acinonyx</taxon>
    </lineage>
</organism>
<feature type="compositionally biased region" description="Basic and acidic residues" evidence="2">
    <location>
        <begin position="64"/>
        <end position="74"/>
    </location>
</feature>
<dbReference type="SMART" id="SM00034">
    <property type="entry name" value="CLECT"/>
    <property type="match status" value="1"/>
</dbReference>
<reference evidence="6" key="1">
    <citation type="submission" date="2025-08" db="UniProtKB">
        <authorList>
            <consortium name="RefSeq"/>
        </authorList>
    </citation>
    <scope>IDENTIFICATION</scope>
    <source>
        <tissue evidence="6">Blood</tissue>
    </source>
</reference>
<dbReference type="GO" id="GO:0005886">
    <property type="term" value="C:plasma membrane"/>
    <property type="evidence" value="ECO:0007669"/>
    <property type="project" value="InterPro"/>
</dbReference>
<dbReference type="AlphaFoldDB" id="A0A6J1XRT6"/>
<evidence type="ECO:0000256" key="1">
    <source>
        <dbReference type="SAM" id="Coils"/>
    </source>
</evidence>
<feature type="compositionally biased region" description="Basic and acidic residues" evidence="2">
    <location>
        <begin position="45"/>
        <end position="54"/>
    </location>
</feature>
<dbReference type="CDD" id="cd00037">
    <property type="entry name" value="CLECT"/>
    <property type="match status" value="1"/>
</dbReference>
<dbReference type="PROSITE" id="PS50041">
    <property type="entry name" value="C_TYPE_LECTIN_2"/>
    <property type="match status" value="1"/>
</dbReference>
<feature type="domain" description="C-type lectin" evidence="4">
    <location>
        <begin position="269"/>
        <end position="378"/>
    </location>
</feature>
<accession>A0A6J1XRT6</accession>
<gene>
    <name evidence="6" type="primary">CD72</name>
</gene>
<proteinExistence type="predicted"/>
<dbReference type="GO" id="GO:0004888">
    <property type="term" value="F:transmembrane signaling receptor activity"/>
    <property type="evidence" value="ECO:0007669"/>
    <property type="project" value="InterPro"/>
</dbReference>
<dbReference type="InterPro" id="IPR039689">
    <property type="entry name" value="CD72"/>
</dbReference>
<evidence type="ECO:0000259" key="4">
    <source>
        <dbReference type="PROSITE" id="PS50041"/>
    </source>
</evidence>
<keyword evidence="3" id="KW-0472">Membrane</keyword>
<dbReference type="SUPFAM" id="SSF56436">
    <property type="entry name" value="C-type lectin-like"/>
    <property type="match status" value="1"/>
</dbReference>
<evidence type="ECO:0000313" key="6">
    <source>
        <dbReference type="RefSeq" id="XP_026895183.1"/>
    </source>
</evidence>